<sequence length="497" mass="53895">MAAKRPSPSPASVLDIIQVLVSIVQCTLSPSDVASFLHALPPATLTPPLAALVQLLSSQEPSSVWPMPNLCDVNDTRAAKNTLVTAMPVFHSMSIGRFSQHNIVFPITGISFDAPFCRFVANWATKVTHVQLLKSPTTDQREACYSVLRQCTNLQHAFLPCETPLLDAITTPAHRVSDLRLNLTSNKSAYTSDVVPAIERWLASGYARHLALTWLTTPDARLAQVLASSTPSDLALCVSPGVVQSLVANGIALTHLKKLDLTCGSSARTADGFRHLAPVLDLPNLKELTLESKRDGAYCMLVLPSMVSLQDLSLCAVDLTEGEMAPLYGPYVLCRARFDYVNFSTASFGAVLDWALRSPQLESIAWSSCSHIEKRIDQAARAMQQCIAAGVRHLSFRHCNINRTNVTVLADALAGTCAREPFEMDLSFNTFTVLGQRYLTAALATCTNITIRLEGQVSKYFADEDQVHATEISVAIRCEGLCIYVCSPTPPSSSTSA</sequence>
<dbReference type="RefSeq" id="XP_008621049.1">
    <property type="nucleotide sequence ID" value="XM_008622827.1"/>
</dbReference>
<dbReference type="OMA" id="AREPFEM"/>
<keyword evidence="2" id="KW-1185">Reference proteome</keyword>
<proteinExistence type="predicted"/>
<dbReference type="VEuPathDB" id="FungiDB:SDRG_16611"/>
<evidence type="ECO:0000313" key="2">
    <source>
        <dbReference type="Proteomes" id="UP000030762"/>
    </source>
</evidence>
<dbReference type="InParanoid" id="T0R0N1"/>
<protein>
    <recommendedName>
        <fullName evidence="3">F-box domain-containing protein</fullName>
    </recommendedName>
</protein>
<evidence type="ECO:0008006" key="3">
    <source>
        <dbReference type="Google" id="ProtNLM"/>
    </source>
</evidence>
<dbReference type="AlphaFoldDB" id="T0R0N1"/>
<dbReference type="SUPFAM" id="SSF52047">
    <property type="entry name" value="RNI-like"/>
    <property type="match status" value="1"/>
</dbReference>
<accession>T0R0N1</accession>
<dbReference type="Gene3D" id="3.80.10.10">
    <property type="entry name" value="Ribonuclease Inhibitor"/>
    <property type="match status" value="1"/>
</dbReference>
<dbReference type="OrthoDB" id="10391415at2759"/>
<reference evidence="1 2" key="1">
    <citation type="submission" date="2012-04" db="EMBL/GenBank/DDBJ databases">
        <title>The Genome Sequence of Saprolegnia declina VS20.</title>
        <authorList>
            <consortium name="The Broad Institute Genome Sequencing Platform"/>
            <person name="Russ C."/>
            <person name="Nusbaum C."/>
            <person name="Tyler B."/>
            <person name="van West P."/>
            <person name="Dieguez-Uribeondo J."/>
            <person name="de Bruijn I."/>
            <person name="Tripathy S."/>
            <person name="Jiang R."/>
            <person name="Young S.K."/>
            <person name="Zeng Q."/>
            <person name="Gargeya S."/>
            <person name="Fitzgerald M."/>
            <person name="Haas B."/>
            <person name="Abouelleil A."/>
            <person name="Alvarado L."/>
            <person name="Arachchi H.M."/>
            <person name="Berlin A."/>
            <person name="Chapman S.B."/>
            <person name="Goldberg J."/>
            <person name="Griggs A."/>
            <person name="Gujja S."/>
            <person name="Hansen M."/>
            <person name="Howarth C."/>
            <person name="Imamovic A."/>
            <person name="Larimer J."/>
            <person name="McCowen C."/>
            <person name="Montmayeur A."/>
            <person name="Murphy C."/>
            <person name="Neiman D."/>
            <person name="Pearson M."/>
            <person name="Priest M."/>
            <person name="Roberts A."/>
            <person name="Saif S."/>
            <person name="Shea T."/>
            <person name="Sisk P."/>
            <person name="Sykes S."/>
            <person name="Wortman J."/>
            <person name="Nusbaum C."/>
            <person name="Birren B."/>
        </authorList>
    </citation>
    <scope>NUCLEOTIDE SEQUENCE [LARGE SCALE GENOMIC DNA]</scope>
    <source>
        <strain evidence="1 2">VS20</strain>
    </source>
</reference>
<dbReference type="Proteomes" id="UP000030762">
    <property type="component" value="Unassembled WGS sequence"/>
</dbReference>
<name>T0R0N1_SAPDV</name>
<dbReference type="EMBL" id="JH767269">
    <property type="protein sequence ID" value="EQC25528.1"/>
    <property type="molecule type" value="Genomic_DNA"/>
</dbReference>
<dbReference type="GeneID" id="19957338"/>
<organism evidence="1 2">
    <name type="scientific">Saprolegnia diclina (strain VS20)</name>
    <dbReference type="NCBI Taxonomy" id="1156394"/>
    <lineage>
        <taxon>Eukaryota</taxon>
        <taxon>Sar</taxon>
        <taxon>Stramenopiles</taxon>
        <taxon>Oomycota</taxon>
        <taxon>Saprolegniomycetes</taxon>
        <taxon>Saprolegniales</taxon>
        <taxon>Saprolegniaceae</taxon>
        <taxon>Saprolegnia</taxon>
    </lineage>
</organism>
<gene>
    <name evidence="1" type="ORF">SDRG_16611</name>
</gene>
<dbReference type="InterPro" id="IPR032675">
    <property type="entry name" value="LRR_dom_sf"/>
</dbReference>
<evidence type="ECO:0000313" key="1">
    <source>
        <dbReference type="EMBL" id="EQC25528.1"/>
    </source>
</evidence>